<sequence>MDKHADYVIIGSGVAGYHALTELLSKKVIMITSDQDFPYDRPPLSKEYLRGEVEKPFFNPPEFYAEHKVEIMLNTEVERIDNTSKEVVLKGGRSVSFDKALIATGGRPRKLNVSGEELPGVKYLRSLRDCDSIKESIAKGVKRPVIVGGGFIGIEVASSLVKLGLRPTIIEALPHIWTSFVREDISKHVMSYLQSRGIEIITGEGVKEIVGRSKVEGVVTQGGKRVDGDLVLVAVGILPNVEVAQRSGIAVENGILADEHLRTSFKDVYVAGDVANVMDPITKKRRRIEHWNNAQYTGVIAAKNMMGGEEKYDFLSTVWSDIFDLHIESAGETREYEDYVLRGNVDSNSFVSIYLKGGEVCGYVAFNRDERELSTLNNLIVKRVPVSNLKEKLKDQSFDLSST</sequence>
<organism evidence="7 8">
    <name type="scientific">Metallosphaera tengchongensis</name>
    <dbReference type="NCBI Taxonomy" id="1532350"/>
    <lineage>
        <taxon>Archaea</taxon>
        <taxon>Thermoproteota</taxon>
        <taxon>Thermoprotei</taxon>
        <taxon>Sulfolobales</taxon>
        <taxon>Sulfolobaceae</taxon>
        <taxon>Metallosphaera</taxon>
    </lineage>
</organism>
<dbReference type="OrthoDB" id="28009at2157"/>
<feature type="domain" description="Reductase C-terminal" evidence="6">
    <location>
        <begin position="318"/>
        <end position="402"/>
    </location>
</feature>
<evidence type="ECO:0000256" key="3">
    <source>
        <dbReference type="ARBA" id="ARBA00022827"/>
    </source>
</evidence>
<dbReference type="PRINTS" id="PR00368">
    <property type="entry name" value="FADPNR"/>
</dbReference>
<dbReference type="RefSeq" id="WP_174631796.1">
    <property type="nucleotide sequence ID" value="NZ_CP049074.1"/>
</dbReference>
<name>A0A6N0NWN7_9CREN</name>
<dbReference type="EMBL" id="CP049074">
    <property type="protein sequence ID" value="QKR00615.1"/>
    <property type="molecule type" value="Genomic_DNA"/>
</dbReference>
<dbReference type="Pfam" id="PF07992">
    <property type="entry name" value="Pyr_redox_2"/>
    <property type="match status" value="1"/>
</dbReference>
<dbReference type="PRINTS" id="PR00469">
    <property type="entry name" value="PNDRDTASEII"/>
</dbReference>
<dbReference type="GO" id="GO:0016651">
    <property type="term" value="F:oxidoreductase activity, acting on NAD(P)H"/>
    <property type="evidence" value="ECO:0007669"/>
    <property type="project" value="TreeGrafter"/>
</dbReference>
<comment type="cofactor">
    <cofactor evidence="1">
        <name>FAD</name>
        <dbReference type="ChEBI" id="CHEBI:57692"/>
    </cofactor>
</comment>
<dbReference type="AlphaFoldDB" id="A0A6N0NWN7"/>
<dbReference type="Proteomes" id="UP000509301">
    <property type="component" value="Chromosome"/>
</dbReference>
<gene>
    <name evidence="7" type="ORF">GWK48_09685</name>
</gene>
<dbReference type="InterPro" id="IPR036188">
    <property type="entry name" value="FAD/NAD-bd_sf"/>
</dbReference>
<dbReference type="InterPro" id="IPR016156">
    <property type="entry name" value="FAD/NAD-linked_Rdtase_dimer_sf"/>
</dbReference>
<dbReference type="KEGG" id="mten:GWK48_09685"/>
<dbReference type="PANTHER" id="PTHR43557:SF2">
    <property type="entry name" value="RIESKE DOMAIN-CONTAINING PROTEIN-RELATED"/>
    <property type="match status" value="1"/>
</dbReference>
<dbReference type="Gene3D" id="3.50.50.60">
    <property type="entry name" value="FAD/NAD(P)-binding domain"/>
    <property type="match status" value="2"/>
</dbReference>
<dbReference type="InterPro" id="IPR028202">
    <property type="entry name" value="Reductase_C"/>
</dbReference>
<keyword evidence="4" id="KW-0560">Oxidoreductase</keyword>
<proteinExistence type="predicted"/>
<dbReference type="InterPro" id="IPR023753">
    <property type="entry name" value="FAD/NAD-binding_dom"/>
</dbReference>
<dbReference type="Gene3D" id="3.30.390.30">
    <property type="match status" value="1"/>
</dbReference>
<evidence type="ECO:0000256" key="4">
    <source>
        <dbReference type="ARBA" id="ARBA00023002"/>
    </source>
</evidence>
<keyword evidence="8" id="KW-1185">Reference proteome</keyword>
<keyword evidence="2" id="KW-0285">Flavoprotein</keyword>
<dbReference type="GeneID" id="55642215"/>
<dbReference type="Pfam" id="PF14759">
    <property type="entry name" value="Reductase_C"/>
    <property type="match status" value="1"/>
</dbReference>
<evidence type="ECO:0000259" key="6">
    <source>
        <dbReference type="Pfam" id="PF14759"/>
    </source>
</evidence>
<dbReference type="GO" id="GO:0005737">
    <property type="term" value="C:cytoplasm"/>
    <property type="evidence" value="ECO:0007669"/>
    <property type="project" value="TreeGrafter"/>
</dbReference>
<dbReference type="InterPro" id="IPR050446">
    <property type="entry name" value="FAD-oxidoreductase/Apoptosis"/>
</dbReference>
<evidence type="ECO:0000256" key="2">
    <source>
        <dbReference type="ARBA" id="ARBA00022630"/>
    </source>
</evidence>
<feature type="domain" description="FAD/NAD(P)-binding" evidence="5">
    <location>
        <begin position="6"/>
        <end position="298"/>
    </location>
</feature>
<dbReference type="SUPFAM" id="SSF51905">
    <property type="entry name" value="FAD/NAD(P)-binding domain"/>
    <property type="match status" value="1"/>
</dbReference>
<protein>
    <submittedName>
        <fullName evidence="7">Oxidoreductase</fullName>
    </submittedName>
</protein>
<evidence type="ECO:0000256" key="1">
    <source>
        <dbReference type="ARBA" id="ARBA00001974"/>
    </source>
</evidence>
<keyword evidence="3" id="KW-0274">FAD</keyword>
<reference evidence="7 8" key="1">
    <citation type="submission" date="2020-02" db="EMBL/GenBank/DDBJ databases">
        <title>Comparative genome analysis reveals the metabolism and evolution of the thermophilic archaeal genus Metallosphaera.</title>
        <authorList>
            <person name="Jiang C."/>
        </authorList>
    </citation>
    <scope>NUCLEOTIDE SEQUENCE [LARGE SCALE GENOMIC DNA]</scope>
    <source>
        <strain evidence="7 8">Ric-A</strain>
    </source>
</reference>
<dbReference type="SUPFAM" id="SSF55424">
    <property type="entry name" value="FAD/NAD-linked reductases, dimerisation (C-terminal) domain"/>
    <property type="match status" value="1"/>
</dbReference>
<evidence type="ECO:0000259" key="5">
    <source>
        <dbReference type="Pfam" id="PF07992"/>
    </source>
</evidence>
<evidence type="ECO:0000313" key="7">
    <source>
        <dbReference type="EMBL" id="QKR00615.1"/>
    </source>
</evidence>
<dbReference type="PANTHER" id="PTHR43557">
    <property type="entry name" value="APOPTOSIS-INDUCING FACTOR 1"/>
    <property type="match status" value="1"/>
</dbReference>
<evidence type="ECO:0000313" key="8">
    <source>
        <dbReference type="Proteomes" id="UP000509301"/>
    </source>
</evidence>
<accession>A0A6N0NWN7</accession>